<name>A0A383CCG7_9ZZZZ</name>
<reference evidence="1" key="1">
    <citation type="submission" date="2018-05" db="EMBL/GenBank/DDBJ databases">
        <authorList>
            <person name="Lanie J.A."/>
            <person name="Ng W.-L."/>
            <person name="Kazmierczak K.M."/>
            <person name="Andrzejewski T.M."/>
            <person name="Davidsen T.M."/>
            <person name="Wayne K.J."/>
            <person name="Tettelin H."/>
            <person name="Glass J.I."/>
            <person name="Rusch D."/>
            <person name="Podicherti R."/>
            <person name="Tsui H.-C.T."/>
            <person name="Winkler M.E."/>
        </authorList>
    </citation>
    <scope>NUCLEOTIDE SEQUENCE</scope>
</reference>
<organism evidence="1">
    <name type="scientific">marine metagenome</name>
    <dbReference type="NCBI Taxonomy" id="408172"/>
    <lineage>
        <taxon>unclassified sequences</taxon>
        <taxon>metagenomes</taxon>
        <taxon>ecological metagenomes</taxon>
    </lineage>
</organism>
<dbReference type="EMBL" id="UINC01207267">
    <property type="protein sequence ID" value="SVE29278.1"/>
    <property type="molecule type" value="Genomic_DNA"/>
</dbReference>
<protein>
    <submittedName>
        <fullName evidence="1">Uncharacterized protein</fullName>
    </submittedName>
</protein>
<dbReference type="AlphaFoldDB" id="A0A383CCG7"/>
<accession>A0A383CCG7</accession>
<evidence type="ECO:0000313" key="1">
    <source>
        <dbReference type="EMBL" id="SVE29278.1"/>
    </source>
</evidence>
<proteinExistence type="predicted"/>
<dbReference type="InterPro" id="IPR011042">
    <property type="entry name" value="6-blade_b-propeller_TolB-like"/>
</dbReference>
<dbReference type="Gene3D" id="2.120.10.30">
    <property type="entry name" value="TolB, C-terminal domain"/>
    <property type="match status" value="1"/>
</dbReference>
<gene>
    <name evidence="1" type="ORF">METZ01_LOCUS482132</name>
</gene>
<sequence length="138" mass="16200">MFIGDVGMRSKESVYLIEDLYPDKPYNLGWPIFEGTTRMLEGKIEFSETLPPIYEYKYHRTLGRSVIGGIFIDRLDAYLFGDYIGNIRLIKKGKDGIWYETHFQETENNILSFGFDPNAQKVFMSGWEKIYQLDLMED</sequence>